<evidence type="ECO:0000313" key="2">
    <source>
        <dbReference type="EMBL" id="PWJ58062.1"/>
    </source>
</evidence>
<dbReference type="EMBL" id="QGDT01000005">
    <property type="protein sequence ID" value="PWJ58062.1"/>
    <property type="molecule type" value="Genomic_DNA"/>
</dbReference>
<reference evidence="2 3" key="1">
    <citation type="submission" date="2018-03" db="EMBL/GenBank/DDBJ databases">
        <title>Genomic Encyclopedia of Archaeal and Bacterial Type Strains, Phase II (KMG-II): from individual species to whole genera.</title>
        <authorList>
            <person name="Goeker M."/>
        </authorList>
    </citation>
    <scope>NUCLEOTIDE SEQUENCE [LARGE SCALE GENOMIC DNA]</scope>
    <source>
        <strain evidence="2 3">DSM 100346</strain>
    </source>
</reference>
<dbReference type="Gene3D" id="3.30.70.100">
    <property type="match status" value="1"/>
</dbReference>
<accession>A0A316AKP0</accession>
<sequence>MSHYTHATVEAGMSFYQNFNGKGEIVMLNLLKYRSVANYADFETLQPAKEISGEDAYQLYLQHTIPLFEKAGSKILYYGKCKDFLIGPQTEQWDAMLLVKHHSVAKFIEFAQSKDYIKIEGHRTAALEDARLLPSFETDITP</sequence>
<dbReference type="OrthoDB" id="8909581at2"/>
<dbReference type="Proteomes" id="UP000245880">
    <property type="component" value="Unassembled WGS sequence"/>
</dbReference>
<dbReference type="SUPFAM" id="SSF54909">
    <property type="entry name" value="Dimeric alpha+beta barrel"/>
    <property type="match status" value="1"/>
</dbReference>
<protein>
    <submittedName>
        <fullName evidence="2">Uncharacterized protein DUF1330</fullName>
    </submittedName>
</protein>
<keyword evidence="3" id="KW-1185">Reference proteome</keyword>
<dbReference type="PANTHER" id="PTHR40257">
    <property type="match status" value="1"/>
</dbReference>
<evidence type="ECO:0000313" key="3">
    <source>
        <dbReference type="Proteomes" id="UP000245880"/>
    </source>
</evidence>
<gene>
    <name evidence="2" type="ORF">CLV98_105244</name>
</gene>
<dbReference type="InterPro" id="IPR010753">
    <property type="entry name" value="DUF1330"/>
</dbReference>
<dbReference type="InterPro" id="IPR011008">
    <property type="entry name" value="Dimeric_a/b-barrel"/>
</dbReference>
<comment type="caution">
    <text evidence="2">The sequence shown here is derived from an EMBL/GenBank/DDBJ whole genome shotgun (WGS) entry which is preliminary data.</text>
</comment>
<dbReference type="PANTHER" id="PTHR40257:SF1">
    <property type="entry name" value="DUF1330 DOMAIN-CONTAINING PROTEIN"/>
    <property type="match status" value="1"/>
</dbReference>
<evidence type="ECO:0000259" key="1">
    <source>
        <dbReference type="Pfam" id="PF07045"/>
    </source>
</evidence>
<name>A0A316AKP0_9BACT</name>
<dbReference type="RefSeq" id="WP_109674648.1">
    <property type="nucleotide sequence ID" value="NZ_QGDT01000005.1"/>
</dbReference>
<dbReference type="Pfam" id="PF07045">
    <property type="entry name" value="DUF1330"/>
    <property type="match status" value="1"/>
</dbReference>
<organism evidence="2 3">
    <name type="scientific">Dyadobacter jejuensis</name>
    <dbReference type="NCBI Taxonomy" id="1082580"/>
    <lineage>
        <taxon>Bacteria</taxon>
        <taxon>Pseudomonadati</taxon>
        <taxon>Bacteroidota</taxon>
        <taxon>Cytophagia</taxon>
        <taxon>Cytophagales</taxon>
        <taxon>Spirosomataceae</taxon>
        <taxon>Dyadobacter</taxon>
    </lineage>
</organism>
<dbReference type="AlphaFoldDB" id="A0A316AKP0"/>
<feature type="domain" description="DUF1330" evidence="1">
    <location>
        <begin position="51"/>
        <end position="128"/>
    </location>
</feature>
<proteinExistence type="predicted"/>